<reference evidence="1" key="1">
    <citation type="submission" date="2023-10" db="EMBL/GenBank/DDBJ databases">
        <authorList>
            <person name="Chen Y."/>
            <person name="Shah S."/>
            <person name="Dougan E. K."/>
            <person name="Thang M."/>
            <person name="Chan C."/>
        </authorList>
    </citation>
    <scope>NUCLEOTIDE SEQUENCE [LARGE SCALE GENOMIC DNA]</scope>
</reference>
<protein>
    <submittedName>
        <fullName evidence="1">Uncharacterized protein</fullName>
    </submittedName>
</protein>
<evidence type="ECO:0000313" key="1">
    <source>
        <dbReference type="EMBL" id="CAK0863151.1"/>
    </source>
</evidence>
<name>A0ABN9USX6_9DINO</name>
<sequence>PQTLCARRAAERGPLEVDWVVDARKLRSNDRTAVSPPFELPLFGEAPTAFKLMLCAVSTDDGRGGISFKRSSGRGIVLLKCEGDVPERAADVSFTVSLGGPGGPLEASPRGPFVHNFARCAVGGLPRARQSGNSASPSTRPR</sequence>
<organism evidence="1 2">
    <name type="scientific">Prorocentrum cordatum</name>
    <dbReference type="NCBI Taxonomy" id="2364126"/>
    <lineage>
        <taxon>Eukaryota</taxon>
        <taxon>Sar</taxon>
        <taxon>Alveolata</taxon>
        <taxon>Dinophyceae</taxon>
        <taxon>Prorocentrales</taxon>
        <taxon>Prorocentraceae</taxon>
        <taxon>Prorocentrum</taxon>
    </lineage>
</organism>
<gene>
    <name evidence="1" type="ORF">PCOR1329_LOCUS51375</name>
</gene>
<feature type="non-terminal residue" evidence="1">
    <location>
        <position position="1"/>
    </location>
</feature>
<proteinExistence type="predicted"/>
<comment type="caution">
    <text evidence="1">The sequence shown here is derived from an EMBL/GenBank/DDBJ whole genome shotgun (WGS) entry which is preliminary data.</text>
</comment>
<dbReference type="EMBL" id="CAUYUJ010016230">
    <property type="protein sequence ID" value="CAK0863151.1"/>
    <property type="molecule type" value="Genomic_DNA"/>
</dbReference>
<dbReference type="Proteomes" id="UP001189429">
    <property type="component" value="Unassembled WGS sequence"/>
</dbReference>
<accession>A0ABN9USX6</accession>
<evidence type="ECO:0000313" key="2">
    <source>
        <dbReference type="Proteomes" id="UP001189429"/>
    </source>
</evidence>
<keyword evidence="2" id="KW-1185">Reference proteome</keyword>